<protein>
    <submittedName>
        <fullName evidence="2">Uncharacterized protein</fullName>
    </submittedName>
</protein>
<gene>
    <name evidence="2" type="primary">LOC107809592</name>
</gene>
<name>A0A1S4BLH4_TOBAC</name>
<organism evidence="2">
    <name type="scientific">Nicotiana tabacum</name>
    <name type="common">Common tobacco</name>
    <dbReference type="NCBI Taxonomy" id="4097"/>
    <lineage>
        <taxon>Eukaryota</taxon>
        <taxon>Viridiplantae</taxon>
        <taxon>Streptophyta</taxon>
        <taxon>Embryophyta</taxon>
        <taxon>Tracheophyta</taxon>
        <taxon>Spermatophyta</taxon>
        <taxon>Magnoliopsida</taxon>
        <taxon>eudicotyledons</taxon>
        <taxon>Gunneridae</taxon>
        <taxon>Pentapetalae</taxon>
        <taxon>asterids</taxon>
        <taxon>lamiids</taxon>
        <taxon>Solanales</taxon>
        <taxon>Solanaceae</taxon>
        <taxon>Nicotianoideae</taxon>
        <taxon>Nicotianeae</taxon>
        <taxon>Nicotiana</taxon>
    </lineage>
</organism>
<accession>A0A1S4BLH4</accession>
<dbReference type="KEGG" id="nta:107809592"/>
<dbReference type="OMA" id="RDTYCDS"/>
<reference evidence="2" key="1">
    <citation type="submission" date="2025-08" db="UniProtKB">
        <authorList>
            <consortium name="RefSeq"/>
        </authorList>
    </citation>
    <scope>IDENTIFICATION</scope>
</reference>
<feature type="region of interest" description="Disordered" evidence="1">
    <location>
        <begin position="92"/>
        <end position="128"/>
    </location>
</feature>
<dbReference type="RefSeq" id="XP_016489736.1">
    <property type="nucleotide sequence ID" value="XM_016634250.1"/>
</dbReference>
<dbReference type="AlphaFoldDB" id="A0A1S4BLH4"/>
<dbReference type="OrthoDB" id="10405697at2759"/>
<sequence>MEKSNQPQKKVLNNYLGRGLKLDVSVVKAIRDTYCDSPSGSSENALSLSRPNFELLYETPERSTNQRRVQIRSSIGEIREQRVEGLTIVSKVPSHSTPKSYNQVAKSNMDELGISNHKPTRKLDEKKRAKGVEDEFLDIQFQFVKHNKRRKVDGASG</sequence>
<feature type="compositionally biased region" description="Polar residues" evidence="1">
    <location>
        <begin position="93"/>
        <end position="106"/>
    </location>
</feature>
<evidence type="ECO:0000313" key="2">
    <source>
        <dbReference type="RefSeq" id="XP_016489736.1"/>
    </source>
</evidence>
<proteinExistence type="predicted"/>
<evidence type="ECO:0000256" key="1">
    <source>
        <dbReference type="SAM" id="MobiDB-lite"/>
    </source>
</evidence>
<dbReference type="PaxDb" id="4097-A0A1S4BLH4"/>